<dbReference type="GeneID" id="5023769"/>
<gene>
    <name evidence="2" type="ORF">GSPATT00007722001</name>
</gene>
<protein>
    <submittedName>
        <fullName evidence="2">Uncharacterized protein</fullName>
    </submittedName>
</protein>
<dbReference type="AlphaFoldDB" id="A0CIH0"/>
<dbReference type="Proteomes" id="UP000000600">
    <property type="component" value="Unassembled WGS sequence"/>
</dbReference>
<organism evidence="2 3">
    <name type="scientific">Paramecium tetraurelia</name>
    <dbReference type="NCBI Taxonomy" id="5888"/>
    <lineage>
        <taxon>Eukaryota</taxon>
        <taxon>Sar</taxon>
        <taxon>Alveolata</taxon>
        <taxon>Ciliophora</taxon>
        <taxon>Intramacronucleata</taxon>
        <taxon>Oligohymenophorea</taxon>
        <taxon>Peniculida</taxon>
        <taxon>Parameciidae</taxon>
        <taxon>Paramecium</taxon>
    </lineage>
</organism>
<dbReference type="InterPro" id="IPR009030">
    <property type="entry name" value="Growth_fac_rcpt_cys_sf"/>
</dbReference>
<evidence type="ECO:0000313" key="2">
    <source>
        <dbReference type="EMBL" id="CAK70587.1"/>
    </source>
</evidence>
<sequence>MTESIQFRGPLEVEGPGTHSIYLDDLDDDDNYMRPGLETTGLQNRKQKDQPTKKSLYFAVFCFFAGLFYFYLTYESPITIHAEYATKTTFGCNRQHSWTKQGCEPNPIGCYLSVEKSSYCSVCEPTYHLSLNGTCVEECKESNGQFCTSKNNTIVSNIYKPKNSSHSQFEIPYILIHHPDSAGILYVSDDNLFKLEPFLNLNYTVVKFEDYFLLHNQEFHPAFKDFQSFIENTLLDGKSIKKNYVAFQDKSQGLLYYLASSNITDPIVLVQPALLESTQFYDDIFEIQSFEKLFANRTFGVTVLHTGSVPDQIKCKKPVRLMPEVDNLEDKDQKDEGEVKTIAEVDCLQVEDSQIIEKIVHPN</sequence>
<evidence type="ECO:0000313" key="3">
    <source>
        <dbReference type="Proteomes" id="UP000000600"/>
    </source>
</evidence>
<dbReference type="EMBL" id="CT868085">
    <property type="protein sequence ID" value="CAK70587.1"/>
    <property type="molecule type" value="Genomic_DNA"/>
</dbReference>
<name>A0CIH0_PARTE</name>
<keyword evidence="1" id="KW-1133">Transmembrane helix</keyword>
<dbReference type="KEGG" id="ptm:GSPATT00007722001"/>
<dbReference type="OrthoDB" id="293255at2759"/>
<keyword evidence="3" id="KW-1185">Reference proteome</keyword>
<evidence type="ECO:0000256" key="1">
    <source>
        <dbReference type="SAM" id="Phobius"/>
    </source>
</evidence>
<dbReference type="RefSeq" id="XP_001437984.1">
    <property type="nucleotide sequence ID" value="XM_001437947.1"/>
</dbReference>
<dbReference type="OMA" id="QFEIPYI"/>
<proteinExistence type="predicted"/>
<keyword evidence="1" id="KW-0472">Membrane</keyword>
<dbReference type="SUPFAM" id="SSF57184">
    <property type="entry name" value="Growth factor receptor domain"/>
    <property type="match status" value="1"/>
</dbReference>
<feature type="transmembrane region" description="Helical" evidence="1">
    <location>
        <begin position="55"/>
        <end position="72"/>
    </location>
</feature>
<keyword evidence="1" id="KW-0812">Transmembrane</keyword>
<dbReference type="HOGENOM" id="CLU_766091_0_0_1"/>
<reference evidence="2 3" key="1">
    <citation type="journal article" date="2006" name="Nature">
        <title>Global trends of whole-genome duplications revealed by the ciliate Paramecium tetraurelia.</title>
        <authorList>
            <consortium name="Genoscope"/>
            <person name="Aury J.-M."/>
            <person name="Jaillon O."/>
            <person name="Duret L."/>
            <person name="Noel B."/>
            <person name="Jubin C."/>
            <person name="Porcel B.M."/>
            <person name="Segurens B."/>
            <person name="Daubin V."/>
            <person name="Anthouard V."/>
            <person name="Aiach N."/>
            <person name="Arnaiz O."/>
            <person name="Billaut A."/>
            <person name="Beisson J."/>
            <person name="Blanc I."/>
            <person name="Bouhouche K."/>
            <person name="Camara F."/>
            <person name="Duharcourt S."/>
            <person name="Guigo R."/>
            <person name="Gogendeau D."/>
            <person name="Katinka M."/>
            <person name="Keller A.-M."/>
            <person name="Kissmehl R."/>
            <person name="Klotz C."/>
            <person name="Koll F."/>
            <person name="Le Moue A."/>
            <person name="Lepere C."/>
            <person name="Malinsky S."/>
            <person name="Nowacki M."/>
            <person name="Nowak J.K."/>
            <person name="Plattner H."/>
            <person name="Poulain J."/>
            <person name="Ruiz F."/>
            <person name="Serrano V."/>
            <person name="Zagulski M."/>
            <person name="Dessen P."/>
            <person name="Betermier M."/>
            <person name="Weissenbach J."/>
            <person name="Scarpelli C."/>
            <person name="Schachter V."/>
            <person name="Sperling L."/>
            <person name="Meyer E."/>
            <person name="Cohen J."/>
            <person name="Wincker P."/>
        </authorList>
    </citation>
    <scope>NUCLEOTIDE SEQUENCE [LARGE SCALE GENOMIC DNA]</scope>
    <source>
        <strain evidence="2 3">Stock d4-2</strain>
    </source>
</reference>
<accession>A0CIH0</accession>
<dbReference type="InParanoid" id="A0CIH0"/>